<dbReference type="EMBL" id="FRBM01000004">
    <property type="protein sequence ID" value="SHL45898.1"/>
    <property type="molecule type" value="Genomic_DNA"/>
</dbReference>
<protein>
    <submittedName>
        <fullName evidence="1">Uncharacterized protein</fullName>
    </submittedName>
</protein>
<organism evidence="1 2">
    <name type="scientific">Chryseobacterium contaminans</name>
    <dbReference type="NCBI Taxonomy" id="1423959"/>
    <lineage>
        <taxon>Bacteria</taxon>
        <taxon>Pseudomonadati</taxon>
        <taxon>Bacteroidota</taxon>
        <taxon>Flavobacteriia</taxon>
        <taxon>Flavobacteriales</taxon>
        <taxon>Weeksellaceae</taxon>
        <taxon>Chryseobacterium group</taxon>
        <taxon>Chryseobacterium</taxon>
    </lineage>
</organism>
<dbReference type="Proteomes" id="UP000184069">
    <property type="component" value="Unassembled WGS sequence"/>
</dbReference>
<name>A0A1M7AT11_9FLAO</name>
<gene>
    <name evidence="1" type="ORF">SAMN05444407_104106</name>
</gene>
<evidence type="ECO:0000313" key="1">
    <source>
        <dbReference type="EMBL" id="SHL45898.1"/>
    </source>
</evidence>
<evidence type="ECO:0000313" key="2">
    <source>
        <dbReference type="Proteomes" id="UP000184069"/>
    </source>
</evidence>
<reference evidence="1 2" key="1">
    <citation type="submission" date="2016-11" db="EMBL/GenBank/DDBJ databases">
        <authorList>
            <person name="Jaros S."/>
            <person name="Januszkiewicz K."/>
            <person name="Wedrychowicz H."/>
        </authorList>
    </citation>
    <scope>NUCLEOTIDE SEQUENCE [LARGE SCALE GENOMIC DNA]</scope>
    <source>
        <strain evidence="1 2">DSM 27621</strain>
    </source>
</reference>
<dbReference type="AlphaFoldDB" id="A0A1M7AT11"/>
<accession>A0A1M7AT11</accession>
<proteinExistence type="predicted"/>
<dbReference type="STRING" id="1423959.SAMN05444407_104106"/>
<sequence>MLMAATGKIDPEKVQNIIDYLTKTYQEPTVETKKSFLFTTYHYTWILDDRLIQIVTGKKLEEQNLNHIISEKDKKQIQEIEKDNLAETHLYICSKTYVDQLKGKLISGNWSDFK</sequence>